<dbReference type="EMBL" id="HE575314">
    <property type="protein sequence ID" value="CCC89294.1"/>
    <property type="molecule type" value="Genomic_DNA"/>
</dbReference>
<name>G0UIU4_TRYCI</name>
<sequence>MPSFSFFTLHCFLPLGRTFALKLGVLLIGQMVAQFAMSQLSEILNTAQLTKYYELIQFLSSHVNTEYTLAQLDYLLPRGASLQRFPAQWKEFMEDGRCNNQNIQVYRRPVQRAVATATTSAGDGAAAQDAAGLEELVFICRRPEVKDQAQLATLLQSPVTMPDAEGCVALHTEQVIINEGILKSSQAQGLLYYFPDAYTKSREHIGSKSRRHIGLSGVSSGLFRGEDTEDDLGSGTDGKLNLPADVSAQFMHYTRRGVPLRGKNTFPMRFNVGERAMIILERSASPDSASPAPKPPVVVTSLGRPTGLCGGSSSEAVMPVELRVKASANSVGSKRTFMDVRAEARGKVVLSLFVDEKETIIPLEVVDDNATMPGVMIGRDRQPPLQLPDSIRINDSAIWGTAGSTGRGCEERTAVARGAVSSVVPWWSNPSPSILEVRDLTIPDSETFAAASRAVWLVHKADESAMRAVRATLREQYSAETAQRKRNKRSRMKDLRNSHMIHYGFDASVPFSGDV</sequence>
<dbReference type="VEuPathDB" id="TriTrypDB:TcIL3000_1_520"/>
<organism evidence="1">
    <name type="scientific">Trypanosoma congolense (strain IL3000)</name>
    <dbReference type="NCBI Taxonomy" id="1068625"/>
    <lineage>
        <taxon>Eukaryota</taxon>
        <taxon>Discoba</taxon>
        <taxon>Euglenozoa</taxon>
        <taxon>Kinetoplastea</taxon>
        <taxon>Metakinetoplastina</taxon>
        <taxon>Trypanosomatida</taxon>
        <taxon>Trypanosomatidae</taxon>
        <taxon>Trypanosoma</taxon>
        <taxon>Nannomonas</taxon>
    </lineage>
</organism>
<evidence type="ECO:0008006" key="2">
    <source>
        <dbReference type="Google" id="ProtNLM"/>
    </source>
</evidence>
<reference evidence="1" key="1">
    <citation type="journal article" date="2012" name="Proc. Natl. Acad. Sci. U.S.A.">
        <title>Antigenic diversity is generated by distinct evolutionary mechanisms in African trypanosome species.</title>
        <authorList>
            <person name="Jackson A.P."/>
            <person name="Berry A."/>
            <person name="Aslett M."/>
            <person name="Allison H.C."/>
            <person name="Burton P."/>
            <person name="Vavrova-Anderson J."/>
            <person name="Brown R."/>
            <person name="Browne H."/>
            <person name="Corton N."/>
            <person name="Hauser H."/>
            <person name="Gamble J."/>
            <person name="Gilderthorp R."/>
            <person name="Marcello L."/>
            <person name="McQuillan J."/>
            <person name="Otto T.D."/>
            <person name="Quail M.A."/>
            <person name="Sanders M.J."/>
            <person name="van Tonder A."/>
            <person name="Ginger M.L."/>
            <person name="Field M.C."/>
            <person name="Barry J.D."/>
            <person name="Hertz-Fowler C."/>
            <person name="Berriman M."/>
        </authorList>
    </citation>
    <scope>NUCLEOTIDE SEQUENCE</scope>
    <source>
        <strain evidence="1">IL3000</strain>
    </source>
</reference>
<evidence type="ECO:0000313" key="1">
    <source>
        <dbReference type="EMBL" id="CCC89294.1"/>
    </source>
</evidence>
<protein>
    <recommendedName>
        <fullName evidence="2">TFIIH basal transcription factor subunit</fullName>
    </recommendedName>
</protein>
<proteinExistence type="predicted"/>
<dbReference type="AlphaFoldDB" id="G0UIU4"/>
<gene>
    <name evidence="1" type="ORF">TCIL3000_1_520</name>
</gene>
<accession>G0UIU4</accession>